<reference evidence="6 7" key="1">
    <citation type="submission" date="2019-08" db="EMBL/GenBank/DDBJ databases">
        <title>In-depth cultivation of the pig gut microbiome towards novel bacterial diversity and tailored functional studies.</title>
        <authorList>
            <person name="Wylensek D."/>
            <person name="Hitch T.C.A."/>
            <person name="Clavel T."/>
        </authorList>
    </citation>
    <scope>NUCLEOTIDE SEQUENCE [LARGE SCALE GENOMIC DNA]</scope>
    <source>
        <strain evidence="6 7">SM-530-WT-4B</strain>
    </source>
</reference>
<evidence type="ECO:0000256" key="1">
    <source>
        <dbReference type="ARBA" id="ARBA00023002"/>
    </source>
</evidence>
<name>A0A6L5YE98_9BACT</name>
<dbReference type="GO" id="GO:0005737">
    <property type="term" value="C:cytoplasm"/>
    <property type="evidence" value="ECO:0007669"/>
    <property type="project" value="TreeGrafter"/>
</dbReference>
<organism evidence="6 7">
    <name type="scientific">Pyramidobacter porci</name>
    <dbReference type="NCBI Taxonomy" id="2605789"/>
    <lineage>
        <taxon>Bacteria</taxon>
        <taxon>Thermotogati</taxon>
        <taxon>Synergistota</taxon>
        <taxon>Synergistia</taxon>
        <taxon>Synergistales</taxon>
        <taxon>Dethiosulfovibrionaceae</taxon>
        <taxon>Pyramidobacter</taxon>
    </lineage>
</organism>
<protein>
    <recommendedName>
        <fullName evidence="4">Peptide methionine sulfoxide reductase MsrA</fullName>
        <shortName evidence="4">Protein-methionine-S-oxide reductase</shortName>
        <ecNumber evidence="4">1.8.4.11</ecNumber>
    </recommendedName>
    <alternativeName>
        <fullName evidence="4">Peptide-methionine (S)-S-oxide reductase</fullName>
        <shortName evidence="4">Peptide Met(O) reductase</shortName>
    </alternativeName>
</protein>
<dbReference type="EC" id="1.8.4.11" evidence="4"/>
<comment type="similarity">
    <text evidence="4">Belongs to the MsrA Met sulfoxide reductase family.</text>
</comment>
<dbReference type="PANTHER" id="PTHR42799">
    <property type="entry name" value="MITOCHONDRIAL PEPTIDE METHIONINE SULFOXIDE REDUCTASE"/>
    <property type="match status" value="1"/>
</dbReference>
<dbReference type="InterPro" id="IPR002569">
    <property type="entry name" value="Met_Sox_Rdtase_MsrA_dom"/>
</dbReference>
<dbReference type="GO" id="GO:0034599">
    <property type="term" value="P:cellular response to oxidative stress"/>
    <property type="evidence" value="ECO:0007669"/>
    <property type="project" value="TreeGrafter"/>
</dbReference>
<dbReference type="InterPro" id="IPR050162">
    <property type="entry name" value="MsrA_MetSO_reductase"/>
</dbReference>
<dbReference type="PANTHER" id="PTHR42799:SF2">
    <property type="entry name" value="MITOCHONDRIAL PEPTIDE METHIONINE SULFOXIDE REDUCTASE"/>
    <property type="match status" value="1"/>
</dbReference>
<dbReference type="Pfam" id="PF01625">
    <property type="entry name" value="PMSR"/>
    <property type="match status" value="1"/>
</dbReference>
<comment type="catalytic activity">
    <reaction evidence="2 4">
        <text>L-methionyl-[protein] + [thioredoxin]-disulfide + H2O = L-methionyl-(S)-S-oxide-[protein] + [thioredoxin]-dithiol</text>
        <dbReference type="Rhea" id="RHEA:14217"/>
        <dbReference type="Rhea" id="RHEA-COMP:10698"/>
        <dbReference type="Rhea" id="RHEA-COMP:10700"/>
        <dbReference type="Rhea" id="RHEA-COMP:12313"/>
        <dbReference type="Rhea" id="RHEA-COMP:12315"/>
        <dbReference type="ChEBI" id="CHEBI:15377"/>
        <dbReference type="ChEBI" id="CHEBI:16044"/>
        <dbReference type="ChEBI" id="CHEBI:29950"/>
        <dbReference type="ChEBI" id="CHEBI:44120"/>
        <dbReference type="ChEBI" id="CHEBI:50058"/>
        <dbReference type="EC" id="1.8.4.11"/>
    </reaction>
</comment>
<evidence type="ECO:0000256" key="4">
    <source>
        <dbReference type="HAMAP-Rule" id="MF_01401"/>
    </source>
</evidence>
<evidence type="ECO:0000313" key="7">
    <source>
        <dbReference type="Proteomes" id="UP000473699"/>
    </source>
</evidence>
<dbReference type="SUPFAM" id="SSF55068">
    <property type="entry name" value="Peptide methionine sulfoxide reductase"/>
    <property type="match status" value="1"/>
</dbReference>
<dbReference type="EMBL" id="VUNH01000007">
    <property type="protein sequence ID" value="MST55912.1"/>
    <property type="molecule type" value="Genomic_DNA"/>
</dbReference>
<dbReference type="NCBIfam" id="TIGR00401">
    <property type="entry name" value="msrA"/>
    <property type="match status" value="1"/>
</dbReference>
<sequence>MSKRIVLAGGCFWGLEAYMRELPGVLDTEVGFANGRMTHPTYEQVKAGGTGYAEACKVEYDPQVISLRTLLRHYLRIIDPTTLNRQGPDIGAQYRTSICYNDDGERRLAEELLAKEQKNWDDPVVTTVEPLVNFYAAEEYHQDYLKKRPCGYCHVNLALLDEPLPPEDD</sequence>
<feature type="active site" evidence="4">
    <location>
        <position position="11"/>
    </location>
</feature>
<comment type="caution">
    <text evidence="6">The sequence shown here is derived from an EMBL/GenBank/DDBJ whole genome shotgun (WGS) entry which is preliminary data.</text>
</comment>
<comment type="catalytic activity">
    <reaction evidence="3 4">
        <text>[thioredoxin]-disulfide + L-methionine + H2O = L-methionine (S)-S-oxide + [thioredoxin]-dithiol</text>
        <dbReference type="Rhea" id="RHEA:19993"/>
        <dbReference type="Rhea" id="RHEA-COMP:10698"/>
        <dbReference type="Rhea" id="RHEA-COMP:10700"/>
        <dbReference type="ChEBI" id="CHEBI:15377"/>
        <dbReference type="ChEBI" id="CHEBI:29950"/>
        <dbReference type="ChEBI" id="CHEBI:50058"/>
        <dbReference type="ChEBI" id="CHEBI:57844"/>
        <dbReference type="ChEBI" id="CHEBI:58772"/>
        <dbReference type="EC" id="1.8.4.11"/>
    </reaction>
</comment>
<dbReference type="InterPro" id="IPR036509">
    <property type="entry name" value="Met_Sox_Rdtase_MsrA_sf"/>
</dbReference>
<evidence type="ECO:0000256" key="2">
    <source>
        <dbReference type="ARBA" id="ARBA00047806"/>
    </source>
</evidence>
<dbReference type="RefSeq" id="WP_154528997.1">
    <property type="nucleotide sequence ID" value="NZ_VUNH01000007.1"/>
</dbReference>
<gene>
    <name evidence="4 6" type="primary">msrA</name>
    <name evidence="6" type="ORF">FYJ74_07700</name>
</gene>
<accession>A0A6L5YE98</accession>
<feature type="domain" description="Peptide methionine sulphoxide reductase MsrA" evidence="5">
    <location>
        <begin position="5"/>
        <end position="154"/>
    </location>
</feature>
<evidence type="ECO:0000259" key="5">
    <source>
        <dbReference type="Pfam" id="PF01625"/>
    </source>
</evidence>
<dbReference type="Proteomes" id="UP000473699">
    <property type="component" value="Unassembled WGS sequence"/>
</dbReference>
<comment type="function">
    <text evidence="4">Has an important function as a repair enzyme for proteins that have been inactivated by oxidation. Catalyzes the reversible oxidation-reduction of methionine sulfoxide in proteins to methionine.</text>
</comment>
<dbReference type="HAMAP" id="MF_01401">
    <property type="entry name" value="MsrA"/>
    <property type="match status" value="1"/>
</dbReference>
<keyword evidence="7" id="KW-1185">Reference proteome</keyword>
<evidence type="ECO:0000313" key="6">
    <source>
        <dbReference type="EMBL" id="MST55912.1"/>
    </source>
</evidence>
<dbReference type="GO" id="GO:0008113">
    <property type="term" value="F:peptide-methionine (S)-S-oxide reductase activity"/>
    <property type="evidence" value="ECO:0007669"/>
    <property type="project" value="UniProtKB-UniRule"/>
</dbReference>
<dbReference type="AlphaFoldDB" id="A0A6L5YE98"/>
<dbReference type="Gene3D" id="3.30.1060.10">
    <property type="entry name" value="Peptide methionine sulphoxide reductase MsrA"/>
    <property type="match status" value="1"/>
</dbReference>
<keyword evidence="1 4" id="KW-0560">Oxidoreductase</keyword>
<proteinExistence type="inferred from homology"/>
<evidence type="ECO:0000256" key="3">
    <source>
        <dbReference type="ARBA" id="ARBA00048782"/>
    </source>
</evidence>